<dbReference type="Gene3D" id="3.40.630.30">
    <property type="match status" value="1"/>
</dbReference>
<reference evidence="2" key="1">
    <citation type="submission" date="2022-10" db="EMBL/GenBank/DDBJ databases">
        <title>Chitinophaga sp. nov., isolated from soil.</title>
        <authorList>
            <person name="Jeon C.O."/>
        </authorList>
    </citation>
    <scope>NUCLEOTIDE SEQUENCE</scope>
    <source>
        <strain evidence="2">R8</strain>
    </source>
</reference>
<proteinExistence type="predicted"/>
<dbReference type="PROSITE" id="PS51186">
    <property type="entry name" value="GNAT"/>
    <property type="match status" value="1"/>
</dbReference>
<gene>
    <name evidence="2" type="ORF">MKQ68_12600</name>
</gene>
<dbReference type="SUPFAM" id="SSF55729">
    <property type="entry name" value="Acyl-CoA N-acyltransferases (Nat)"/>
    <property type="match status" value="1"/>
</dbReference>
<dbReference type="InterPro" id="IPR016181">
    <property type="entry name" value="Acyl_CoA_acyltransferase"/>
</dbReference>
<dbReference type="RefSeq" id="WP_264283610.1">
    <property type="nucleotide sequence ID" value="NZ_CP107006.1"/>
</dbReference>
<keyword evidence="3" id="KW-1185">Reference proteome</keyword>
<feature type="domain" description="N-acetyltransferase" evidence="1">
    <location>
        <begin position="3"/>
        <end position="148"/>
    </location>
</feature>
<sequence>MEIKYRKLGAGDVAVLKKLLNVYERVFETPVAQMPSDDYLQGLLGNPQMAFFIAMDEHDNVLAGMTAHLMPSVYYEAADIYIYDLAVEAAFQRRGLGKRLISELREYGRHLGSRYLFVQADLADEHAIGFYRATGGVREDVVHFDYPL</sequence>
<dbReference type="InterPro" id="IPR000182">
    <property type="entry name" value="GNAT_dom"/>
</dbReference>
<organism evidence="2 3">
    <name type="scientific">Chitinophaga horti</name>
    <dbReference type="NCBI Taxonomy" id="2920382"/>
    <lineage>
        <taxon>Bacteria</taxon>
        <taxon>Pseudomonadati</taxon>
        <taxon>Bacteroidota</taxon>
        <taxon>Chitinophagia</taxon>
        <taxon>Chitinophagales</taxon>
        <taxon>Chitinophagaceae</taxon>
        <taxon>Chitinophaga</taxon>
    </lineage>
</organism>
<evidence type="ECO:0000313" key="3">
    <source>
        <dbReference type="Proteomes" id="UP001162741"/>
    </source>
</evidence>
<name>A0ABY6J8B5_9BACT</name>
<dbReference type="CDD" id="cd04301">
    <property type="entry name" value="NAT_SF"/>
    <property type="match status" value="1"/>
</dbReference>
<accession>A0ABY6J8B5</accession>
<evidence type="ECO:0000259" key="1">
    <source>
        <dbReference type="PROSITE" id="PS51186"/>
    </source>
</evidence>
<protein>
    <submittedName>
        <fullName evidence="2">GNAT family N-acetyltransferase</fullName>
    </submittedName>
</protein>
<evidence type="ECO:0000313" key="2">
    <source>
        <dbReference type="EMBL" id="UYQ95940.1"/>
    </source>
</evidence>
<dbReference type="EMBL" id="CP107006">
    <property type="protein sequence ID" value="UYQ95940.1"/>
    <property type="molecule type" value="Genomic_DNA"/>
</dbReference>
<dbReference type="Pfam" id="PF00583">
    <property type="entry name" value="Acetyltransf_1"/>
    <property type="match status" value="1"/>
</dbReference>
<dbReference type="Proteomes" id="UP001162741">
    <property type="component" value="Chromosome"/>
</dbReference>